<comment type="caution">
    <text evidence="2">The sequence shown here is derived from an EMBL/GenBank/DDBJ whole genome shotgun (WGS) entry which is preliminary data.</text>
</comment>
<dbReference type="PANTHER" id="PTHR34567:SF7">
    <property type="entry name" value="PENTATRICOPEPTIDE REPEAT-CONTAINING-LIKE PROTEIN"/>
    <property type="match status" value="1"/>
</dbReference>
<dbReference type="Proteomes" id="UP001418222">
    <property type="component" value="Unassembled WGS sequence"/>
</dbReference>
<protein>
    <submittedName>
        <fullName evidence="2">Uncharacterized protein</fullName>
    </submittedName>
</protein>
<feature type="compositionally biased region" description="Polar residues" evidence="1">
    <location>
        <begin position="187"/>
        <end position="200"/>
    </location>
</feature>
<dbReference type="EMBL" id="JBBWWQ010000015">
    <property type="protein sequence ID" value="KAK8928587.1"/>
    <property type="molecule type" value="Genomic_DNA"/>
</dbReference>
<name>A0AAP0FZT1_9ASPA</name>
<feature type="compositionally biased region" description="Basic and acidic residues" evidence="1">
    <location>
        <begin position="236"/>
        <end position="245"/>
    </location>
</feature>
<reference evidence="2 3" key="1">
    <citation type="journal article" date="2022" name="Nat. Plants">
        <title>Genomes of leafy and leafless Platanthera orchids illuminate the evolution of mycoheterotrophy.</title>
        <authorList>
            <person name="Li M.H."/>
            <person name="Liu K.W."/>
            <person name="Li Z."/>
            <person name="Lu H.C."/>
            <person name="Ye Q.L."/>
            <person name="Zhang D."/>
            <person name="Wang J.Y."/>
            <person name="Li Y.F."/>
            <person name="Zhong Z.M."/>
            <person name="Liu X."/>
            <person name="Yu X."/>
            <person name="Liu D.K."/>
            <person name="Tu X.D."/>
            <person name="Liu B."/>
            <person name="Hao Y."/>
            <person name="Liao X.Y."/>
            <person name="Jiang Y.T."/>
            <person name="Sun W.H."/>
            <person name="Chen J."/>
            <person name="Chen Y.Q."/>
            <person name="Ai Y."/>
            <person name="Zhai J.W."/>
            <person name="Wu S.S."/>
            <person name="Zhou Z."/>
            <person name="Hsiao Y.Y."/>
            <person name="Wu W.L."/>
            <person name="Chen Y.Y."/>
            <person name="Lin Y.F."/>
            <person name="Hsu J.L."/>
            <person name="Li C.Y."/>
            <person name="Wang Z.W."/>
            <person name="Zhao X."/>
            <person name="Zhong W.Y."/>
            <person name="Ma X.K."/>
            <person name="Ma L."/>
            <person name="Huang J."/>
            <person name="Chen G.Z."/>
            <person name="Huang M.Z."/>
            <person name="Huang L."/>
            <person name="Peng D.H."/>
            <person name="Luo Y.B."/>
            <person name="Zou S.Q."/>
            <person name="Chen S.P."/>
            <person name="Lan S."/>
            <person name="Tsai W.C."/>
            <person name="Van de Peer Y."/>
            <person name="Liu Z.J."/>
        </authorList>
    </citation>
    <scope>NUCLEOTIDE SEQUENCE [LARGE SCALE GENOMIC DNA]</scope>
    <source>
        <strain evidence="2">Lor287</strain>
    </source>
</reference>
<evidence type="ECO:0000313" key="3">
    <source>
        <dbReference type="Proteomes" id="UP001418222"/>
    </source>
</evidence>
<organism evidence="2 3">
    <name type="scientific">Platanthera zijinensis</name>
    <dbReference type="NCBI Taxonomy" id="2320716"/>
    <lineage>
        <taxon>Eukaryota</taxon>
        <taxon>Viridiplantae</taxon>
        <taxon>Streptophyta</taxon>
        <taxon>Embryophyta</taxon>
        <taxon>Tracheophyta</taxon>
        <taxon>Spermatophyta</taxon>
        <taxon>Magnoliopsida</taxon>
        <taxon>Liliopsida</taxon>
        <taxon>Asparagales</taxon>
        <taxon>Orchidaceae</taxon>
        <taxon>Orchidoideae</taxon>
        <taxon>Orchideae</taxon>
        <taxon>Orchidinae</taxon>
        <taxon>Platanthera</taxon>
    </lineage>
</organism>
<keyword evidence="3" id="KW-1185">Reference proteome</keyword>
<sequence length="368" mass="41601">MGLQQWRRKKKDPRWIESMDGGCFSRPPPPVPGNSYDSVPNWEKKFCSQMSWRAFCDKKRVTHIYENVLNWNDSAGKEAFDNAKARYWAKMNGLPCKIPSPDPDMYIDEINYSPPVELQLYEDLYKMPPPPPPPKAEIRDLSSITPTGWEMVDPYLTYNNIPEFIFIPPTVPYHSIDNSGDEECFDSINSSTAPNHTADNSAPIVPTGWGDEEGYHSINPSAAPNYASGTTLSTRWGDKRDSDSTHARVLPEIQSNGAFTGNCGNFSSPKHQHKTNARSRGGGVSFRHGNRRWSGQAYETDVSFGSNHGNRWHKAGSSSFISKPANQRCNDQVYEMDKYAKEQYFWHHDTSFDRGLSTGFHGGDSTLW</sequence>
<evidence type="ECO:0000313" key="2">
    <source>
        <dbReference type="EMBL" id="KAK8928587.1"/>
    </source>
</evidence>
<dbReference type="PANTHER" id="PTHR34567">
    <property type="entry name" value="FK506-BINDING-LIKE PROTEIN"/>
    <property type="match status" value="1"/>
</dbReference>
<feature type="region of interest" description="Disordered" evidence="1">
    <location>
        <begin position="264"/>
        <end position="290"/>
    </location>
</feature>
<dbReference type="AlphaFoldDB" id="A0AAP0FZT1"/>
<gene>
    <name evidence="2" type="ORF">KSP39_PZI017590</name>
</gene>
<accession>A0AAP0FZT1</accession>
<feature type="region of interest" description="Disordered" evidence="1">
    <location>
        <begin position="186"/>
        <end position="245"/>
    </location>
</feature>
<evidence type="ECO:0000256" key="1">
    <source>
        <dbReference type="SAM" id="MobiDB-lite"/>
    </source>
</evidence>
<feature type="region of interest" description="Disordered" evidence="1">
    <location>
        <begin position="1"/>
        <end position="30"/>
    </location>
</feature>
<feature type="compositionally biased region" description="Basic residues" evidence="1">
    <location>
        <begin position="1"/>
        <end position="12"/>
    </location>
</feature>
<feature type="compositionally biased region" description="Polar residues" evidence="1">
    <location>
        <begin position="218"/>
        <end position="234"/>
    </location>
</feature>
<proteinExistence type="predicted"/>